<sequence length="438" mass="49524">MKYLTASYLWIFVVLAPSVAFGQKAKEIPTDFYIDNLFHITEVMVTDVASPPAAARFYAYTTLAAHLAWETANNPTDAKTLLAKSNIEFSDFPKAEPEIVPEFAAIYTMLEVGKKIMPSGKLLELKQEELLREFSKNKLVSKKAFAKNIAFAEAFALSMVAMAKADGYNKLSTFTRYSPKAKEGHWYPTPPAYMAPVEPEWRTIRTFFIEKIEEYKPEPPAAFDLGDGSPFKLQLDEVWKTSKNLTEEQELIANFWDCNPFKVDFSGHMAIGIKKISPGGHWIGITGIASKKAKLDWKKTLYVHALVGMGLHDAFVSCWEEKYDSDRIRPESAINKYLDPAWRPILQTPPFPEYTSGHSVISRTSAEILTAFFGNDFDFVDSSEVYFGLPERPFKSFFEASEEAAISRLYGGIHFRDAIEQGSKQGEKIGKYIVERVR</sequence>
<organism evidence="1 2">
    <name type="scientific">Mariniradius sediminis</name>
    <dbReference type="NCBI Taxonomy" id="2909237"/>
    <lineage>
        <taxon>Bacteria</taxon>
        <taxon>Pseudomonadati</taxon>
        <taxon>Bacteroidota</taxon>
        <taxon>Cytophagia</taxon>
        <taxon>Cytophagales</taxon>
        <taxon>Cyclobacteriaceae</taxon>
        <taxon>Mariniradius</taxon>
    </lineage>
</organism>
<keyword evidence="2" id="KW-1185">Reference proteome</keyword>
<comment type="caution">
    <text evidence="1">The sequence shown here is derived from an EMBL/GenBank/DDBJ whole genome shotgun (WGS) entry which is preliminary data.</text>
</comment>
<protein>
    <submittedName>
        <fullName evidence="1">Vanadium-dependent haloperoxidase</fullName>
    </submittedName>
</protein>
<dbReference type="InterPro" id="IPR052559">
    <property type="entry name" value="V-haloperoxidase"/>
</dbReference>
<dbReference type="PANTHER" id="PTHR34599">
    <property type="entry name" value="PEROXIDASE-RELATED"/>
    <property type="match status" value="1"/>
</dbReference>
<name>A0ABS9C0L6_9BACT</name>
<dbReference type="CDD" id="cd03398">
    <property type="entry name" value="PAP2_haloperoxidase"/>
    <property type="match status" value="1"/>
</dbReference>
<dbReference type="Proteomes" id="UP001201449">
    <property type="component" value="Unassembled WGS sequence"/>
</dbReference>
<evidence type="ECO:0000313" key="2">
    <source>
        <dbReference type="Proteomes" id="UP001201449"/>
    </source>
</evidence>
<dbReference type="RefSeq" id="WP_234862915.1">
    <property type="nucleotide sequence ID" value="NZ_JAKEVZ010000020.1"/>
</dbReference>
<proteinExistence type="predicted"/>
<reference evidence="1 2" key="1">
    <citation type="submission" date="2022-01" db="EMBL/GenBank/DDBJ databases">
        <title>Mariniradius saccharolyticus sp. nov., isolated from sediment of a river.</title>
        <authorList>
            <person name="Liu H."/>
        </authorList>
    </citation>
    <scope>NUCLEOTIDE SEQUENCE [LARGE SCALE GENOMIC DNA]</scope>
    <source>
        <strain evidence="1 2">RY-2</strain>
    </source>
</reference>
<dbReference type="Gene3D" id="1.10.606.20">
    <property type="match status" value="1"/>
</dbReference>
<dbReference type="PANTHER" id="PTHR34599:SF1">
    <property type="entry name" value="PHOSPHATIDIC ACID PHOSPHATASE TYPE 2_HALOPEROXIDASE DOMAIN-CONTAINING PROTEIN"/>
    <property type="match status" value="1"/>
</dbReference>
<gene>
    <name evidence="1" type="ORF">L0U89_18695</name>
</gene>
<accession>A0ABS9C0L6</accession>
<dbReference type="EMBL" id="JAKEVZ010000020">
    <property type="protein sequence ID" value="MCF1753095.1"/>
    <property type="molecule type" value="Genomic_DNA"/>
</dbReference>
<dbReference type="SUPFAM" id="SSF48317">
    <property type="entry name" value="Acid phosphatase/Vanadium-dependent haloperoxidase"/>
    <property type="match status" value="1"/>
</dbReference>
<dbReference type="InterPro" id="IPR036938">
    <property type="entry name" value="PAP2/HPO_sf"/>
</dbReference>
<evidence type="ECO:0000313" key="1">
    <source>
        <dbReference type="EMBL" id="MCF1753095.1"/>
    </source>
</evidence>